<dbReference type="Proteomes" id="UP000050266">
    <property type="component" value="Unassembled WGS sequence"/>
</dbReference>
<organism evidence="1 2">
    <name type="scientific">Pseudomonas amygdali pv. ulmi</name>
    <dbReference type="NCBI Taxonomy" id="251720"/>
    <lineage>
        <taxon>Bacteria</taxon>
        <taxon>Pseudomonadati</taxon>
        <taxon>Pseudomonadota</taxon>
        <taxon>Gammaproteobacteria</taxon>
        <taxon>Pseudomonadales</taxon>
        <taxon>Pseudomonadaceae</taxon>
        <taxon>Pseudomonas</taxon>
        <taxon>Pseudomonas amygdali</taxon>
    </lineage>
</organism>
<evidence type="ECO:0000313" key="2">
    <source>
        <dbReference type="Proteomes" id="UP000050266"/>
    </source>
</evidence>
<evidence type="ECO:0000313" key="1">
    <source>
        <dbReference type="EMBL" id="KPZ12807.1"/>
    </source>
</evidence>
<proteinExistence type="predicted"/>
<protein>
    <submittedName>
        <fullName evidence="1">TetR family transcriptional regulator</fullName>
    </submittedName>
</protein>
<sequence>MSPGYADDSIFIQPSPFWLKGGLPVDGKVPRTVHAAGELGTVDGELLCAG</sequence>
<reference evidence="1 2" key="1">
    <citation type="submission" date="2015-09" db="EMBL/GenBank/DDBJ databases">
        <title>Genome announcement of multiple Pseudomonas syringae strains.</title>
        <authorList>
            <person name="Thakur S."/>
            <person name="Wang P.W."/>
            <person name="Gong Y."/>
            <person name="Weir B.S."/>
            <person name="Guttman D.S."/>
        </authorList>
    </citation>
    <scope>NUCLEOTIDE SEQUENCE [LARGE SCALE GENOMIC DNA]</scope>
    <source>
        <strain evidence="1 2">ICMP3962</strain>
    </source>
</reference>
<accession>A0A0Q0JE20</accession>
<dbReference type="EMBL" id="LJRQ01000186">
    <property type="protein sequence ID" value="KPZ12807.1"/>
    <property type="molecule type" value="Genomic_DNA"/>
</dbReference>
<gene>
    <name evidence="1" type="ORF">ALO41_200206</name>
</gene>
<dbReference type="AlphaFoldDB" id="A0A0Q0JE20"/>
<comment type="caution">
    <text evidence="1">The sequence shown here is derived from an EMBL/GenBank/DDBJ whole genome shotgun (WGS) entry which is preliminary data.</text>
</comment>
<name>A0A0Q0JE20_PSEA0</name>